<keyword evidence="5" id="KW-1185">Reference proteome</keyword>
<dbReference type="InterPro" id="IPR047793">
    <property type="entry name" value="LiaF_C"/>
</dbReference>
<dbReference type="InterPro" id="IPR016975">
    <property type="entry name" value="Cell_wall_LiaF"/>
</dbReference>
<keyword evidence="1" id="KW-0812">Transmembrane</keyword>
<dbReference type="InterPro" id="IPR056066">
    <property type="entry name" value="DUF7649"/>
</dbReference>
<dbReference type="PIRSF" id="PIRSF031509">
    <property type="entry name" value="Cell_wall_LiaF/YvqF"/>
    <property type="match status" value="1"/>
</dbReference>
<feature type="domain" description="Cell wall-active antibiotics response LiaF-like C-terminal" evidence="2">
    <location>
        <begin position="126"/>
        <end position="238"/>
    </location>
</feature>
<dbReference type="STRING" id="764299.STRIC_1694"/>
<accession>G5K4H3</accession>
<dbReference type="InterPro" id="IPR024425">
    <property type="entry name" value="LiaF-like_C"/>
</dbReference>
<keyword evidence="1" id="KW-0472">Membrane</keyword>
<name>G5K4H3_9STRE</name>
<reference evidence="4 5" key="1">
    <citation type="journal article" date="2014" name="Int. J. Syst. Evol. Microbiol.">
        <title>Phylogenomics and the dynamic genome evolution of the genus Streptococcus.</title>
        <authorList>
            <consortium name="The Broad Institute Genome Sequencing Platform"/>
            <person name="Richards V.P."/>
            <person name="Palmer S.R."/>
            <person name="Pavinski Bitar P.D."/>
            <person name="Qin X."/>
            <person name="Weinstock G.M."/>
            <person name="Highlander S.K."/>
            <person name="Town C.D."/>
            <person name="Burne R.A."/>
            <person name="Stanhope M.J."/>
        </authorList>
    </citation>
    <scope>NUCLEOTIDE SEQUENCE [LARGE SCALE GENOMIC DNA]</scope>
    <source>
        <strain evidence="4 5">707-05</strain>
    </source>
</reference>
<dbReference type="NCBIfam" id="NF040535">
    <property type="entry name" value="LiaF_C_term"/>
    <property type="match status" value="1"/>
</dbReference>
<feature type="transmembrane region" description="Helical" evidence="1">
    <location>
        <begin position="15"/>
        <end position="34"/>
    </location>
</feature>
<gene>
    <name evidence="4" type="ORF">STRIC_1694</name>
</gene>
<dbReference type="Pfam" id="PF09922">
    <property type="entry name" value="LiaF-like_C"/>
    <property type="match status" value="1"/>
</dbReference>
<evidence type="ECO:0000313" key="5">
    <source>
        <dbReference type="Proteomes" id="UP000003330"/>
    </source>
</evidence>
<comment type="caution">
    <text evidence="4">The sequence shown here is derived from an EMBL/GenBank/DDBJ whole genome shotgun (WGS) entry which is preliminary data.</text>
</comment>
<dbReference type="GO" id="GO:0016020">
    <property type="term" value="C:membrane"/>
    <property type="evidence" value="ECO:0007669"/>
    <property type="project" value="InterPro"/>
</dbReference>
<protein>
    <submittedName>
        <fullName evidence="4">Uncharacterized protein</fullName>
    </submittedName>
</protein>
<feature type="transmembrane region" description="Helical" evidence="1">
    <location>
        <begin position="63"/>
        <end position="95"/>
    </location>
</feature>
<dbReference type="eggNOG" id="COG4758">
    <property type="taxonomic scope" value="Bacteria"/>
</dbReference>
<evidence type="ECO:0000259" key="2">
    <source>
        <dbReference type="Pfam" id="PF09922"/>
    </source>
</evidence>
<organism evidence="4 5">
    <name type="scientific">Streptococcus ictaluri 707-05</name>
    <dbReference type="NCBI Taxonomy" id="764299"/>
    <lineage>
        <taxon>Bacteria</taxon>
        <taxon>Bacillati</taxon>
        <taxon>Bacillota</taxon>
        <taxon>Bacilli</taxon>
        <taxon>Lactobacillales</taxon>
        <taxon>Streptococcaceae</taxon>
        <taxon>Streptococcus</taxon>
    </lineage>
</organism>
<evidence type="ECO:0000259" key="3">
    <source>
        <dbReference type="Pfam" id="PF24661"/>
    </source>
</evidence>
<keyword evidence="1" id="KW-1133">Transmembrane helix</keyword>
<dbReference type="EMBL" id="AEUX02000007">
    <property type="protein sequence ID" value="EHI69003.1"/>
    <property type="molecule type" value="Genomic_DNA"/>
</dbReference>
<evidence type="ECO:0000313" key="4">
    <source>
        <dbReference type="EMBL" id="EHI69003.1"/>
    </source>
</evidence>
<feature type="domain" description="DUF7649" evidence="3">
    <location>
        <begin position="12"/>
        <end position="96"/>
    </location>
</feature>
<dbReference type="Proteomes" id="UP000003330">
    <property type="component" value="Unassembled WGS sequence"/>
</dbReference>
<feature type="transmembrane region" description="Helical" evidence="1">
    <location>
        <begin position="40"/>
        <end position="56"/>
    </location>
</feature>
<dbReference type="Pfam" id="PF24661">
    <property type="entry name" value="DUF7649"/>
    <property type="match status" value="1"/>
</dbReference>
<dbReference type="AlphaFoldDB" id="G5K4H3"/>
<evidence type="ECO:0000256" key="1">
    <source>
        <dbReference type="SAM" id="Phobius"/>
    </source>
</evidence>
<proteinExistence type="predicted"/>
<sequence>MIKWQGKERGTMKKFQFFLLVECMLLAMGIMTILANDLSSFILILVLILLALRFYNQDSRNNFLLTVSLLLLFLIFMLNPYIIMAVLLGIVYIFINHFSQVKKKNRFALIRFAQENIAVKQVKNQWIGAANYESDYYYFEDINIIRISGNDTIDLTNVIVTGMDNVIIIRKIFGNTKLLVPIDVAVTLDVSSIYASVDFFETQEYDLRNESIKLGQPEENALKKVKIIVTTIAGNVEVARR</sequence>